<evidence type="ECO:0000256" key="1">
    <source>
        <dbReference type="SAM" id="MobiDB-lite"/>
    </source>
</evidence>
<protein>
    <submittedName>
        <fullName evidence="2">Uncharacterized protein</fullName>
    </submittedName>
</protein>
<reference evidence="2" key="2">
    <citation type="journal article" date="2015" name="Data Brief">
        <title>Shoot transcriptome of the giant reed, Arundo donax.</title>
        <authorList>
            <person name="Barrero R.A."/>
            <person name="Guerrero F.D."/>
            <person name="Moolhuijzen P."/>
            <person name="Goolsby J.A."/>
            <person name="Tidwell J."/>
            <person name="Bellgard S.E."/>
            <person name="Bellgard M.I."/>
        </authorList>
    </citation>
    <scope>NUCLEOTIDE SEQUENCE</scope>
    <source>
        <tissue evidence="2">Shoot tissue taken approximately 20 cm above the soil surface</tissue>
    </source>
</reference>
<accession>A0A0A9EAK9</accession>
<organism evidence="2">
    <name type="scientific">Arundo donax</name>
    <name type="common">Giant reed</name>
    <name type="synonym">Donax arundinaceus</name>
    <dbReference type="NCBI Taxonomy" id="35708"/>
    <lineage>
        <taxon>Eukaryota</taxon>
        <taxon>Viridiplantae</taxon>
        <taxon>Streptophyta</taxon>
        <taxon>Embryophyta</taxon>
        <taxon>Tracheophyta</taxon>
        <taxon>Spermatophyta</taxon>
        <taxon>Magnoliopsida</taxon>
        <taxon>Liliopsida</taxon>
        <taxon>Poales</taxon>
        <taxon>Poaceae</taxon>
        <taxon>PACMAD clade</taxon>
        <taxon>Arundinoideae</taxon>
        <taxon>Arundineae</taxon>
        <taxon>Arundo</taxon>
    </lineage>
</organism>
<name>A0A0A9EAK9_ARUDO</name>
<feature type="region of interest" description="Disordered" evidence="1">
    <location>
        <begin position="1"/>
        <end position="64"/>
    </location>
</feature>
<dbReference type="EMBL" id="GBRH01200106">
    <property type="protein sequence ID" value="JAD97789.1"/>
    <property type="molecule type" value="Transcribed_RNA"/>
</dbReference>
<reference evidence="2" key="1">
    <citation type="submission" date="2014-09" db="EMBL/GenBank/DDBJ databases">
        <authorList>
            <person name="Magalhaes I.L.F."/>
            <person name="Oliveira U."/>
            <person name="Santos F.R."/>
            <person name="Vidigal T.H.D.A."/>
            <person name="Brescovit A.D."/>
            <person name="Santos A.J."/>
        </authorList>
    </citation>
    <scope>NUCLEOTIDE SEQUENCE</scope>
    <source>
        <tissue evidence="2">Shoot tissue taken approximately 20 cm above the soil surface</tissue>
    </source>
</reference>
<proteinExistence type="predicted"/>
<feature type="compositionally biased region" description="Basic residues" evidence="1">
    <location>
        <begin position="45"/>
        <end position="64"/>
    </location>
</feature>
<sequence length="117" mass="13379">MGRRRQRGRHGRRRGRERRHGGRRGVEQGRAGKRPEGHPRAAAALHRRPQARPPRRRPPPLLLRSRRRRLQALCEALGRCPPCRAQADARGDAHLLYAHSAAAPGGRRENWELLALR</sequence>
<dbReference type="AlphaFoldDB" id="A0A0A9EAK9"/>
<feature type="compositionally biased region" description="Basic residues" evidence="1">
    <location>
        <begin position="1"/>
        <end position="23"/>
    </location>
</feature>
<evidence type="ECO:0000313" key="2">
    <source>
        <dbReference type="EMBL" id="JAD97789.1"/>
    </source>
</evidence>